<evidence type="ECO:0000313" key="3">
    <source>
        <dbReference type="EMBL" id="QFI55447.1"/>
    </source>
</evidence>
<accession>A0A5J6WZD5</accession>
<dbReference type="PANTHER" id="PTHR42852:SF13">
    <property type="entry name" value="PROTEIN DIPZ"/>
    <property type="match status" value="1"/>
</dbReference>
<feature type="domain" description="Thioredoxin" evidence="2">
    <location>
        <begin position="12"/>
        <end position="148"/>
    </location>
</feature>
<dbReference type="InterPro" id="IPR036249">
    <property type="entry name" value="Thioredoxin-like_sf"/>
</dbReference>
<reference evidence="3 4" key="1">
    <citation type="submission" date="2019-05" db="EMBL/GenBank/DDBJ databases">
        <title>OXA-830, a novel chromosomally encoded expanded-spectrum class D beta-lactamase in Aeromonas simiae.</title>
        <authorList>
            <person name="Zhou W."/>
            <person name="Chen Q."/>
        </authorList>
    </citation>
    <scope>NUCLEOTIDE SEQUENCE [LARGE SCALE GENOMIC DNA]</scope>
    <source>
        <strain evidence="3 4">A6</strain>
    </source>
</reference>
<proteinExistence type="predicted"/>
<dbReference type="SUPFAM" id="SSF52833">
    <property type="entry name" value="Thioredoxin-like"/>
    <property type="match status" value="1"/>
</dbReference>
<dbReference type="EMBL" id="CP040449">
    <property type="protein sequence ID" value="QFI55447.1"/>
    <property type="molecule type" value="Genomic_DNA"/>
</dbReference>
<name>A0A5J6WZD5_9GAMM</name>
<evidence type="ECO:0000313" key="4">
    <source>
        <dbReference type="Proteomes" id="UP000594034"/>
    </source>
</evidence>
<dbReference type="GO" id="GO:0015036">
    <property type="term" value="F:disulfide oxidoreductase activity"/>
    <property type="evidence" value="ECO:0007669"/>
    <property type="project" value="UniProtKB-ARBA"/>
</dbReference>
<dbReference type="AlphaFoldDB" id="A0A5J6WZD5"/>
<organism evidence="3 4">
    <name type="scientific">Aeromonas simiae</name>
    <dbReference type="NCBI Taxonomy" id="218936"/>
    <lineage>
        <taxon>Bacteria</taxon>
        <taxon>Pseudomonadati</taxon>
        <taxon>Pseudomonadota</taxon>
        <taxon>Gammaproteobacteria</taxon>
        <taxon>Aeromonadales</taxon>
        <taxon>Aeromonadaceae</taxon>
        <taxon>Aeromonas</taxon>
    </lineage>
</organism>
<dbReference type="Proteomes" id="UP000594034">
    <property type="component" value="Chromosome"/>
</dbReference>
<dbReference type="CDD" id="cd02966">
    <property type="entry name" value="TlpA_like_family"/>
    <property type="match status" value="1"/>
</dbReference>
<dbReference type="PROSITE" id="PS51352">
    <property type="entry name" value="THIOREDOXIN_2"/>
    <property type="match status" value="1"/>
</dbReference>
<evidence type="ECO:0000256" key="1">
    <source>
        <dbReference type="ARBA" id="ARBA00023284"/>
    </source>
</evidence>
<dbReference type="InterPro" id="IPR017937">
    <property type="entry name" value="Thioredoxin_CS"/>
</dbReference>
<dbReference type="InterPro" id="IPR013766">
    <property type="entry name" value="Thioredoxin_domain"/>
</dbReference>
<dbReference type="Pfam" id="PF00085">
    <property type="entry name" value="Thioredoxin"/>
    <property type="match status" value="1"/>
</dbReference>
<dbReference type="PANTHER" id="PTHR42852">
    <property type="entry name" value="THIOL:DISULFIDE INTERCHANGE PROTEIN DSBE"/>
    <property type="match status" value="1"/>
</dbReference>
<keyword evidence="1" id="KW-0676">Redox-active center</keyword>
<dbReference type="InterPro" id="IPR050553">
    <property type="entry name" value="Thioredoxin_ResA/DsbE_sf"/>
</dbReference>
<dbReference type="KEGG" id="asim:FE240_12575"/>
<protein>
    <submittedName>
        <fullName evidence="3">TlpA family protein disulfide reductase</fullName>
    </submittedName>
</protein>
<dbReference type="PROSITE" id="PS51257">
    <property type="entry name" value="PROKAR_LIPOPROTEIN"/>
    <property type="match status" value="1"/>
</dbReference>
<dbReference type="Gene3D" id="3.40.30.10">
    <property type="entry name" value="Glutaredoxin"/>
    <property type="match status" value="1"/>
</dbReference>
<keyword evidence="4" id="KW-1185">Reference proteome</keyword>
<dbReference type="PROSITE" id="PS00194">
    <property type="entry name" value="THIOREDOXIN_1"/>
    <property type="match status" value="1"/>
</dbReference>
<gene>
    <name evidence="3" type="ORF">FE240_12575</name>
</gene>
<dbReference type="RefSeq" id="WP_193001370.1">
    <property type="nucleotide sequence ID" value="NZ_CP040449.1"/>
</dbReference>
<sequence length="163" mass="17874">MKRICWAVVATLLLCGCRPVEQYETAHGEPAALTQYFGRPLLVSYYAPWCAPCQRELPLLQAMVMEHDLQVLLVSYDADNQAALLEQAATLPSELTLVRPLPGKALPYPAPSALPTSYLLNASGELQETITGEISPHKAEALTATMLTPLPRPEPWATFSSRQ</sequence>
<evidence type="ECO:0000259" key="2">
    <source>
        <dbReference type="PROSITE" id="PS51352"/>
    </source>
</evidence>